<proteinExistence type="predicted"/>
<dbReference type="Gene3D" id="3.40.50.150">
    <property type="entry name" value="Vaccinia Virus protein VP39"/>
    <property type="match status" value="1"/>
</dbReference>
<dbReference type="InterPro" id="IPR013217">
    <property type="entry name" value="Methyltransf_12"/>
</dbReference>
<dbReference type="InterPro" id="IPR029063">
    <property type="entry name" value="SAM-dependent_MTases_sf"/>
</dbReference>
<feature type="domain" description="Methyltransferase type 12" evidence="1">
    <location>
        <begin position="63"/>
        <end position="159"/>
    </location>
</feature>
<dbReference type="PANTHER" id="PTHR43861">
    <property type="entry name" value="TRANS-ACONITATE 2-METHYLTRANSFERASE-RELATED"/>
    <property type="match status" value="1"/>
</dbReference>
<dbReference type="PANTHER" id="PTHR43861:SF2">
    <property type="entry name" value="CARBOXY-S-ADENOSYL-L-METHIONINE SYNTHASE"/>
    <property type="match status" value="1"/>
</dbReference>
<sequence length="241" mass="27503">MTNMTDIAGDGLNIKNADWSFRGEVSKRFDQHVIKSVPLYLEGHVLTCQLSDYFIKHDSICYELGCSTGTLIKKIAERNSQKPGARYVGIDIEPDMTALADKKNASLANVQIITDDILQHDFEESDFIVAYYTLQFVRPSERQRLFNKIYNSLKWGGALLFFEKVRSCDARFQDIMTNMYAEYKLNNGYTPDEIMGKSKSLKGILEPFSTQGNLDLLKRAGFVDFMTVMKYVCFEGFLAIK</sequence>
<dbReference type="EMBL" id="UINC01123195">
    <property type="protein sequence ID" value="SVC99503.1"/>
    <property type="molecule type" value="Genomic_DNA"/>
</dbReference>
<evidence type="ECO:0000259" key="1">
    <source>
        <dbReference type="Pfam" id="PF08242"/>
    </source>
</evidence>
<name>A0A382RP78_9ZZZZ</name>
<reference evidence="2" key="1">
    <citation type="submission" date="2018-05" db="EMBL/GenBank/DDBJ databases">
        <authorList>
            <person name="Lanie J.A."/>
            <person name="Ng W.-L."/>
            <person name="Kazmierczak K.M."/>
            <person name="Andrzejewski T.M."/>
            <person name="Davidsen T.M."/>
            <person name="Wayne K.J."/>
            <person name="Tettelin H."/>
            <person name="Glass J.I."/>
            <person name="Rusch D."/>
            <person name="Podicherti R."/>
            <person name="Tsui H.-C.T."/>
            <person name="Winkler M.E."/>
        </authorList>
    </citation>
    <scope>NUCLEOTIDE SEQUENCE</scope>
</reference>
<organism evidence="2">
    <name type="scientific">marine metagenome</name>
    <dbReference type="NCBI Taxonomy" id="408172"/>
    <lineage>
        <taxon>unclassified sequences</taxon>
        <taxon>metagenomes</taxon>
        <taxon>ecological metagenomes</taxon>
    </lineage>
</organism>
<dbReference type="SUPFAM" id="SSF53335">
    <property type="entry name" value="S-adenosyl-L-methionine-dependent methyltransferases"/>
    <property type="match status" value="1"/>
</dbReference>
<protein>
    <recommendedName>
        <fullName evidence="1">Methyltransferase type 12 domain-containing protein</fullName>
    </recommendedName>
</protein>
<dbReference type="CDD" id="cd02440">
    <property type="entry name" value="AdoMet_MTases"/>
    <property type="match status" value="1"/>
</dbReference>
<gene>
    <name evidence="2" type="ORF">METZ01_LOCUS352357</name>
</gene>
<dbReference type="AlphaFoldDB" id="A0A382RP78"/>
<dbReference type="Pfam" id="PF08242">
    <property type="entry name" value="Methyltransf_12"/>
    <property type="match status" value="1"/>
</dbReference>
<accession>A0A382RP78</accession>
<evidence type="ECO:0000313" key="2">
    <source>
        <dbReference type="EMBL" id="SVC99503.1"/>
    </source>
</evidence>